<evidence type="ECO:0000259" key="9">
    <source>
        <dbReference type="PROSITE" id="PS51837"/>
    </source>
</evidence>
<dbReference type="AlphaFoldDB" id="A0A914E2R9"/>
<protein>
    <submittedName>
        <fullName evidence="11">LITAF domain-containing protein</fullName>
    </submittedName>
</protein>
<dbReference type="PANTHER" id="PTHR23292">
    <property type="entry name" value="LIPOPOLYSACCHARIDE-INDUCED TUMOR NECROSIS FACTOR-ALPHA FACTOR"/>
    <property type="match status" value="1"/>
</dbReference>
<keyword evidence="6" id="KW-0862">Zinc</keyword>
<accession>A0A914E2R9</accession>
<evidence type="ECO:0000313" key="10">
    <source>
        <dbReference type="Proteomes" id="UP000887540"/>
    </source>
</evidence>
<name>A0A914E2R9_9BILA</name>
<proteinExistence type="inferred from homology"/>
<feature type="transmembrane region" description="Helical" evidence="8">
    <location>
        <begin position="63"/>
        <end position="84"/>
    </location>
</feature>
<feature type="domain" description="LITAF" evidence="9">
    <location>
        <begin position="1"/>
        <end position="57"/>
    </location>
</feature>
<comment type="similarity">
    <text evidence="4">Belongs to the CDIP1/LITAF family.</text>
</comment>
<evidence type="ECO:0000256" key="1">
    <source>
        <dbReference type="ARBA" id="ARBA00004414"/>
    </source>
</evidence>
<dbReference type="Pfam" id="PF10601">
    <property type="entry name" value="zf-LITAF-like"/>
    <property type="match status" value="1"/>
</dbReference>
<keyword evidence="10" id="KW-1185">Reference proteome</keyword>
<keyword evidence="8" id="KW-1133">Transmembrane helix</keyword>
<feature type="transmembrane region" description="Helical" evidence="8">
    <location>
        <begin position="20"/>
        <end position="42"/>
    </location>
</feature>
<evidence type="ECO:0000256" key="5">
    <source>
        <dbReference type="ARBA" id="ARBA00022723"/>
    </source>
</evidence>
<evidence type="ECO:0000256" key="4">
    <source>
        <dbReference type="ARBA" id="ARBA00005975"/>
    </source>
</evidence>
<dbReference type="GO" id="GO:0008270">
    <property type="term" value="F:zinc ion binding"/>
    <property type="evidence" value="ECO:0007669"/>
    <property type="project" value="TreeGrafter"/>
</dbReference>
<evidence type="ECO:0000313" key="11">
    <source>
        <dbReference type="WBParaSite" id="ACRNAN_scaffold5182.g17504.t1"/>
    </source>
</evidence>
<evidence type="ECO:0000256" key="8">
    <source>
        <dbReference type="SAM" id="Phobius"/>
    </source>
</evidence>
<dbReference type="GO" id="GO:0031902">
    <property type="term" value="C:late endosome membrane"/>
    <property type="evidence" value="ECO:0007669"/>
    <property type="project" value="UniProtKB-SubCell"/>
</dbReference>
<comment type="subcellular location">
    <subcellularLocation>
        <location evidence="2">Endosome membrane</location>
        <topology evidence="2">Peripheral membrane protein</topology>
    </subcellularLocation>
    <subcellularLocation>
        <location evidence="1">Late endosome membrane</location>
    </subcellularLocation>
    <subcellularLocation>
        <location evidence="3">Lysosome membrane</location>
        <topology evidence="3">Peripheral membrane protein</topology>
        <orientation evidence="3">Cytoplasmic side</orientation>
    </subcellularLocation>
</comment>
<dbReference type="PANTHER" id="PTHR23292:SF6">
    <property type="entry name" value="FI16602P1-RELATED"/>
    <property type="match status" value="1"/>
</dbReference>
<dbReference type="SMART" id="SM00714">
    <property type="entry name" value="LITAF"/>
    <property type="match status" value="1"/>
</dbReference>
<dbReference type="Proteomes" id="UP000887540">
    <property type="component" value="Unplaced"/>
</dbReference>
<keyword evidence="8" id="KW-0812">Transmembrane</keyword>
<keyword evidence="5" id="KW-0479">Metal-binding</keyword>
<reference evidence="11" key="1">
    <citation type="submission" date="2022-11" db="UniProtKB">
        <authorList>
            <consortium name="WormBaseParasite"/>
        </authorList>
    </citation>
    <scope>IDENTIFICATION</scope>
</reference>
<evidence type="ECO:0000256" key="2">
    <source>
        <dbReference type="ARBA" id="ARBA00004481"/>
    </source>
</evidence>
<evidence type="ECO:0000256" key="3">
    <source>
        <dbReference type="ARBA" id="ARBA00004630"/>
    </source>
</evidence>
<dbReference type="WBParaSite" id="ACRNAN_scaffold5182.g17504.t1">
    <property type="protein sequence ID" value="ACRNAN_scaffold5182.g17504.t1"/>
    <property type="gene ID" value="ACRNAN_scaffold5182.g17504"/>
</dbReference>
<organism evidence="10 11">
    <name type="scientific">Acrobeloides nanus</name>
    <dbReference type="NCBI Taxonomy" id="290746"/>
    <lineage>
        <taxon>Eukaryota</taxon>
        <taxon>Metazoa</taxon>
        <taxon>Ecdysozoa</taxon>
        <taxon>Nematoda</taxon>
        <taxon>Chromadorea</taxon>
        <taxon>Rhabditida</taxon>
        <taxon>Tylenchina</taxon>
        <taxon>Cephalobomorpha</taxon>
        <taxon>Cephaloboidea</taxon>
        <taxon>Cephalobidae</taxon>
        <taxon>Acrobeloides</taxon>
    </lineage>
</organism>
<evidence type="ECO:0000256" key="6">
    <source>
        <dbReference type="ARBA" id="ARBA00022833"/>
    </source>
</evidence>
<keyword evidence="7 8" id="KW-0472">Membrane</keyword>
<dbReference type="PROSITE" id="PS51837">
    <property type="entry name" value="LITAF"/>
    <property type="match status" value="1"/>
</dbReference>
<dbReference type="GO" id="GO:0005765">
    <property type="term" value="C:lysosomal membrane"/>
    <property type="evidence" value="ECO:0007669"/>
    <property type="project" value="UniProtKB-SubCell"/>
</dbReference>
<dbReference type="InterPro" id="IPR037519">
    <property type="entry name" value="LITAF_fam"/>
</dbReference>
<sequence length="91" mass="10394">MCPNCNVPITTRVEHEAGTMTWMLCCFVSIFLLCCNFTKDVIHYCPICQHLLGHYRRPCSSRIVMFVALVIGIPIILNILLAMADSHRYYG</sequence>
<evidence type="ECO:0000256" key="7">
    <source>
        <dbReference type="ARBA" id="ARBA00023136"/>
    </source>
</evidence>
<dbReference type="InterPro" id="IPR006629">
    <property type="entry name" value="LITAF"/>
</dbReference>